<organism evidence="2 3">
    <name type="scientific">Marinobacter salinexigens</name>
    <dbReference type="NCBI Taxonomy" id="2919747"/>
    <lineage>
        <taxon>Bacteria</taxon>
        <taxon>Pseudomonadati</taxon>
        <taxon>Pseudomonadota</taxon>
        <taxon>Gammaproteobacteria</taxon>
        <taxon>Pseudomonadales</taxon>
        <taxon>Marinobacteraceae</taxon>
        <taxon>Marinobacter</taxon>
    </lineage>
</organism>
<dbReference type="PROSITE" id="PS51257">
    <property type="entry name" value="PROKAR_LIPOPROTEIN"/>
    <property type="match status" value="1"/>
</dbReference>
<dbReference type="Pfam" id="PF11153">
    <property type="entry name" value="DUF2931"/>
    <property type="match status" value="1"/>
</dbReference>
<reference evidence="2 3" key="1">
    <citation type="submission" date="2019-08" db="EMBL/GenBank/DDBJ databases">
        <title>Marinobacter ZYF650 sp. nov., a marine bacterium isolated from seawater of the Mariana trench.</title>
        <authorList>
            <person name="Ahmad W."/>
        </authorList>
    </citation>
    <scope>NUCLEOTIDE SEQUENCE [LARGE SCALE GENOMIC DNA]</scope>
    <source>
        <strain evidence="2 3">ZYF650</strain>
    </source>
</reference>
<accession>A0A5B0VE13</accession>
<gene>
    <name evidence="2" type="ORF">FWJ25_13445</name>
</gene>
<dbReference type="AlphaFoldDB" id="A0A5B0VE13"/>
<name>A0A5B0VE13_9GAMM</name>
<proteinExistence type="predicted"/>
<dbReference type="InterPro" id="IPR021326">
    <property type="entry name" value="DUF2931"/>
</dbReference>
<feature type="signal peptide" evidence="1">
    <location>
        <begin position="1"/>
        <end position="23"/>
    </location>
</feature>
<evidence type="ECO:0000313" key="2">
    <source>
        <dbReference type="EMBL" id="KAA1172812.1"/>
    </source>
</evidence>
<protein>
    <submittedName>
        <fullName evidence="2">DUF2931 family protein</fullName>
    </submittedName>
</protein>
<dbReference type="Proteomes" id="UP000323161">
    <property type="component" value="Unassembled WGS sequence"/>
</dbReference>
<sequence length="199" mass="22925">MLIMKGMITALCLLMTACSSYQTSEEEIIWRFQVATPKHYDVWVEHLEFERSGVRHWWHPVGGMSCCWKGPDGPTGVLGRMEPFPNFVAIQWFSFAEQVFYQRLIEIPSEWKEQMRALAPMVTHVDVRMRPRYILAFGLAPGGEIVVWMKNQIGNEVELARFQANEIAGDKSAYQARTESYLQEHGGYLKQHGIPTTGW</sequence>
<comment type="caution">
    <text evidence="2">The sequence shown here is derived from an EMBL/GenBank/DDBJ whole genome shotgun (WGS) entry which is preliminary data.</text>
</comment>
<evidence type="ECO:0000313" key="3">
    <source>
        <dbReference type="Proteomes" id="UP000323161"/>
    </source>
</evidence>
<evidence type="ECO:0000256" key="1">
    <source>
        <dbReference type="SAM" id="SignalP"/>
    </source>
</evidence>
<dbReference type="EMBL" id="VTUU01000006">
    <property type="protein sequence ID" value="KAA1172812.1"/>
    <property type="molecule type" value="Genomic_DNA"/>
</dbReference>
<keyword evidence="3" id="KW-1185">Reference proteome</keyword>
<keyword evidence="1" id="KW-0732">Signal</keyword>
<feature type="chain" id="PRO_5022709866" evidence="1">
    <location>
        <begin position="24"/>
        <end position="199"/>
    </location>
</feature>